<reference evidence="1 2" key="2">
    <citation type="submission" date="2014-03" db="EMBL/GenBank/DDBJ databases">
        <title>The Genome Sequence of Anncaliia algerae insect isolate PRA339.</title>
        <authorList>
            <consortium name="The Broad Institute Genome Sequencing Platform"/>
            <consortium name="The Broad Institute Genome Sequencing Center for Infectious Disease"/>
            <person name="Cuomo C."/>
            <person name="Becnel J."/>
            <person name="Sanscrainte N."/>
            <person name="Walker B."/>
            <person name="Young S.K."/>
            <person name="Zeng Q."/>
            <person name="Gargeya S."/>
            <person name="Fitzgerald M."/>
            <person name="Haas B."/>
            <person name="Abouelleil A."/>
            <person name="Alvarado L."/>
            <person name="Arachchi H.M."/>
            <person name="Berlin A.M."/>
            <person name="Chapman S.B."/>
            <person name="Dewar J."/>
            <person name="Goldberg J."/>
            <person name="Griggs A."/>
            <person name="Gujja S."/>
            <person name="Hansen M."/>
            <person name="Howarth C."/>
            <person name="Imamovic A."/>
            <person name="Larimer J."/>
            <person name="McCowan C."/>
            <person name="Murphy C."/>
            <person name="Neiman D."/>
            <person name="Pearson M."/>
            <person name="Priest M."/>
            <person name="Roberts A."/>
            <person name="Saif S."/>
            <person name="Shea T."/>
            <person name="Sisk P."/>
            <person name="Sykes S."/>
            <person name="Wortman J."/>
            <person name="Nusbaum C."/>
            <person name="Birren B."/>
        </authorList>
    </citation>
    <scope>NUCLEOTIDE SEQUENCE [LARGE SCALE GENOMIC DNA]</scope>
    <source>
        <strain evidence="1 2">PRA339</strain>
    </source>
</reference>
<reference evidence="2" key="1">
    <citation type="submission" date="2013-02" db="EMBL/GenBank/DDBJ databases">
        <authorList>
            <consortium name="The Broad Institute Genome Sequencing Platform"/>
            <person name="Cuomo C."/>
            <person name="Becnel J."/>
            <person name="Sanscrainte N."/>
            <person name="Walker B."/>
            <person name="Young S.K."/>
            <person name="Zeng Q."/>
            <person name="Gargeya S."/>
            <person name="Fitzgerald M."/>
            <person name="Haas B."/>
            <person name="Abouelleil A."/>
            <person name="Alvarado L."/>
            <person name="Arachchi H.M."/>
            <person name="Berlin A.M."/>
            <person name="Chapman S.B."/>
            <person name="Dewar J."/>
            <person name="Goldberg J."/>
            <person name="Griggs A."/>
            <person name="Gujja S."/>
            <person name="Hansen M."/>
            <person name="Howarth C."/>
            <person name="Imamovic A."/>
            <person name="Larimer J."/>
            <person name="McCowan C."/>
            <person name="Murphy C."/>
            <person name="Neiman D."/>
            <person name="Pearson M."/>
            <person name="Priest M."/>
            <person name="Roberts A."/>
            <person name="Saif S."/>
            <person name="Shea T."/>
            <person name="Sisk P."/>
            <person name="Sykes S."/>
            <person name="Wortman J."/>
            <person name="Nusbaum C."/>
            <person name="Birren B."/>
        </authorList>
    </citation>
    <scope>NUCLEOTIDE SEQUENCE [LARGE SCALE GENOMIC DNA]</scope>
    <source>
        <strain evidence="2">PRA339</strain>
    </source>
</reference>
<dbReference type="HOGENOM" id="CLU_3302177_0_0_1"/>
<dbReference type="EMBL" id="KK365254">
    <property type="protein sequence ID" value="KCZ79579.1"/>
    <property type="molecule type" value="Genomic_DNA"/>
</dbReference>
<evidence type="ECO:0000313" key="1">
    <source>
        <dbReference type="EMBL" id="KCZ79579.1"/>
    </source>
</evidence>
<dbReference type="AlphaFoldDB" id="A0A059EXX8"/>
<keyword evidence="2" id="KW-1185">Reference proteome</keyword>
<dbReference type="Proteomes" id="UP000030655">
    <property type="component" value="Unassembled WGS sequence"/>
</dbReference>
<proteinExistence type="predicted"/>
<organism evidence="1 2">
    <name type="scientific">Anncaliia algerae PRA339</name>
    <dbReference type="NCBI Taxonomy" id="1288291"/>
    <lineage>
        <taxon>Eukaryota</taxon>
        <taxon>Fungi</taxon>
        <taxon>Fungi incertae sedis</taxon>
        <taxon>Microsporidia</taxon>
        <taxon>Tubulinosematoidea</taxon>
        <taxon>Tubulinosematidae</taxon>
        <taxon>Anncaliia</taxon>
    </lineage>
</organism>
<name>A0A059EXX8_9MICR</name>
<sequence length="40" mass="4697">NYKCKSHRGRSANNKTDAIYIIEFKEKVISKLIPNKKSHH</sequence>
<evidence type="ECO:0000313" key="2">
    <source>
        <dbReference type="Proteomes" id="UP000030655"/>
    </source>
</evidence>
<protein>
    <submittedName>
        <fullName evidence="1">Uncharacterized protein</fullName>
    </submittedName>
</protein>
<feature type="non-terminal residue" evidence="1">
    <location>
        <position position="1"/>
    </location>
</feature>
<gene>
    <name evidence="1" type="ORF">H312_03024</name>
</gene>
<dbReference type="VEuPathDB" id="MicrosporidiaDB:H312_03024"/>
<accession>A0A059EXX8</accession>